<dbReference type="InterPro" id="IPR012312">
    <property type="entry name" value="Hemerythrin-like"/>
</dbReference>
<dbReference type="InterPro" id="IPR012827">
    <property type="entry name" value="Hemerythrin_metal-bd"/>
</dbReference>
<name>A0A1F5RHI9_9BACT</name>
<dbReference type="SUPFAM" id="SSF47188">
    <property type="entry name" value="Hemerythrin-like"/>
    <property type="match status" value="1"/>
</dbReference>
<dbReference type="Pfam" id="PF01814">
    <property type="entry name" value="Hemerythrin"/>
    <property type="match status" value="1"/>
</dbReference>
<dbReference type="Proteomes" id="UP000177230">
    <property type="component" value="Unassembled WGS sequence"/>
</dbReference>
<gene>
    <name evidence="5" type="ORF">A2024_05580</name>
</gene>
<evidence type="ECO:0000313" key="6">
    <source>
        <dbReference type="Proteomes" id="UP000177230"/>
    </source>
</evidence>
<comment type="caution">
    <text evidence="5">The sequence shown here is derived from an EMBL/GenBank/DDBJ whole genome shotgun (WGS) entry which is preliminary data.</text>
</comment>
<evidence type="ECO:0000256" key="3">
    <source>
        <dbReference type="ARBA" id="ARBA00023004"/>
    </source>
</evidence>
<organism evidence="5 6">
    <name type="scientific">Candidatus Edwardsbacteria bacterium GWF2_54_11</name>
    <dbReference type="NCBI Taxonomy" id="1817851"/>
    <lineage>
        <taxon>Bacteria</taxon>
        <taxon>Candidatus Edwardsiibacteriota</taxon>
    </lineage>
</organism>
<evidence type="ECO:0000256" key="1">
    <source>
        <dbReference type="ARBA" id="ARBA00010587"/>
    </source>
</evidence>
<reference evidence="5 6" key="1">
    <citation type="journal article" date="2016" name="Nat. Commun.">
        <title>Thousands of microbial genomes shed light on interconnected biogeochemical processes in an aquifer system.</title>
        <authorList>
            <person name="Anantharaman K."/>
            <person name="Brown C.T."/>
            <person name="Hug L.A."/>
            <person name="Sharon I."/>
            <person name="Castelle C.J."/>
            <person name="Probst A.J."/>
            <person name="Thomas B.C."/>
            <person name="Singh A."/>
            <person name="Wilkins M.J."/>
            <person name="Karaoz U."/>
            <person name="Brodie E.L."/>
            <person name="Williams K.H."/>
            <person name="Hubbard S.S."/>
            <person name="Banfield J.F."/>
        </authorList>
    </citation>
    <scope>NUCLEOTIDE SEQUENCE [LARGE SCALE GENOMIC DNA]</scope>
</reference>
<comment type="similarity">
    <text evidence="1">Belongs to the hemerythrin family.</text>
</comment>
<dbReference type="NCBIfam" id="TIGR02481">
    <property type="entry name" value="hemeryth_dom"/>
    <property type="match status" value="1"/>
</dbReference>
<feature type="domain" description="Hemerythrin-like" evidence="4">
    <location>
        <begin position="14"/>
        <end position="128"/>
    </location>
</feature>
<protein>
    <recommendedName>
        <fullName evidence="4">Hemerythrin-like domain-containing protein</fullName>
    </recommendedName>
</protein>
<evidence type="ECO:0000259" key="4">
    <source>
        <dbReference type="Pfam" id="PF01814"/>
    </source>
</evidence>
<dbReference type="Gene3D" id="1.20.120.50">
    <property type="entry name" value="Hemerythrin-like"/>
    <property type="match status" value="1"/>
</dbReference>
<keyword evidence="2" id="KW-0479">Metal-binding</keyword>
<dbReference type="CDD" id="cd12107">
    <property type="entry name" value="Hemerythrin"/>
    <property type="match status" value="1"/>
</dbReference>
<dbReference type="AlphaFoldDB" id="A0A1F5RHI9"/>
<dbReference type="PANTHER" id="PTHR37164">
    <property type="entry name" value="BACTERIOHEMERYTHRIN"/>
    <property type="match status" value="1"/>
</dbReference>
<proteinExistence type="inferred from homology"/>
<dbReference type="GO" id="GO:0046872">
    <property type="term" value="F:metal ion binding"/>
    <property type="evidence" value="ECO:0007669"/>
    <property type="project" value="UniProtKB-KW"/>
</dbReference>
<dbReference type="InterPro" id="IPR050669">
    <property type="entry name" value="Hemerythrin"/>
</dbReference>
<sequence>MTLIKWAAQYKVNIEEIDQQHVKLIDLVNKLYTALKNGGAKAILEGILTEMMDYAEYHFDAEETLFGLHLYPETMHHIQEHNIFKKIVISLKEKHENEDYSTSMETMFFLREWLTKHILEEDQKYVPFFEGKGVC</sequence>
<evidence type="ECO:0000313" key="5">
    <source>
        <dbReference type="EMBL" id="OGF14007.1"/>
    </source>
</evidence>
<dbReference type="EMBL" id="MFFM01000009">
    <property type="protein sequence ID" value="OGF14007.1"/>
    <property type="molecule type" value="Genomic_DNA"/>
</dbReference>
<dbReference type="PROSITE" id="PS00550">
    <property type="entry name" value="HEMERYTHRINS"/>
    <property type="match status" value="1"/>
</dbReference>
<evidence type="ECO:0000256" key="2">
    <source>
        <dbReference type="ARBA" id="ARBA00022723"/>
    </source>
</evidence>
<keyword evidence="3" id="KW-0408">Iron</keyword>
<dbReference type="PANTHER" id="PTHR37164:SF1">
    <property type="entry name" value="BACTERIOHEMERYTHRIN"/>
    <property type="match status" value="1"/>
</dbReference>
<accession>A0A1F5RHI9</accession>
<dbReference type="InterPro" id="IPR016131">
    <property type="entry name" value="Haemerythrin_Fe_BS"/>
</dbReference>
<dbReference type="InterPro" id="IPR035938">
    <property type="entry name" value="Hemerythrin-like_sf"/>
</dbReference>
<dbReference type="NCBIfam" id="NF033749">
    <property type="entry name" value="bact_hemeryth"/>
    <property type="match status" value="1"/>
</dbReference>